<keyword evidence="1" id="KW-0732">Signal</keyword>
<sequence>MKKTIIATTIAALFASSALPAIAANSALDLKAGAGIAVDSEILTAQADAGANAGVDASLDASEDGVNVDAGTDAGANVGVDTDDASADAGVNANANANANASADAADDSYGSVMASIKANADLDLSAITEDTDITIVTISSLQGNAETEAAALDNELTANADAQAGLHARVSDNAAIMAELEAEGYAAEDVVSLKTKADGSVIVYVDDRG</sequence>
<accession>A0ABX8WAZ6</accession>
<feature type="chain" id="PRO_5045344792" description="PepSY domain-containing protein" evidence="1">
    <location>
        <begin position="24"/>
        <end position="210"/>
    </location>
</feature>
<proteinExistence type="predicted"/>
<protein>
    <recommendedName>
        <fullName evidence="4">PepSY domain-containing protein</fullName>
    </recommendedName>
</protein>
<evidence type="ECO:0000256" key="1">
    <source>
        <dbReference type="SAM" id="SignalP"/>
    </source>
</evidence>
<dbReference type="EMBL" id="CP080590">
    <property type="protein sequence ID" value="QYO75881.1"/>
    <property type="molecule type" value="Genomic_DNA"/>
</dbReference>
<evidence type="ECO:0000313" key="3">
    <source>
        <dbReference type="Proteomes" id="UP000825799"/>
    </source>
</evidence>
<gene>
    <name evidence="2" type="ORF">K1X15_14765</name>
</gene>
<organism evidence="2 3">
    <name type="scientific">Devosia salina</name>
    <dbReference type="NCBI Taxonomy" id="2860336"/>
    <lineage>
        <taxon>Bacteria</taxon>
        <taxon>Pseudomonadati</taxon>
        <taxon>Pseudomonadota</taxon>
        <taxon>Alphaproteobacteria</taxon>
        <taxon>Hyphomicrobiales</taxon>
        <taxon>Devosiaceae</taxon>
        <taxon>Devosia</taxon>
    </lineage>
</organism>
<keyword evidence="3" id="KW-1185">Reference proteome</keyword>
<feature type="signal peptide" evidence="1">
    <location>
        <begin position="1"/>
        <end position="23"/>
    </location>
</feature>
<dbReference type="Proteomes" id="UP000825799">
    <property type="component" value="Chromosome"/>
</dbReference>
<reference evidence="2 3" key="1">
    <citation type="submission" date="2021-08" db="EMBL/GenBank/DDBJ databases">
        <title>Devosia salina sp. nov., isolated from the South China Sea sediment.</title>
        <authorList>
            <person name="Zhou Z."/>
        </authorList>
    </citation>
    <scope>NUCLEOTIDE SEQUENCE [LARGE SCALE GENOMIC DNA]</scope>
    <source>
        <strain evidence="2 3">SCS-3</strain>
    </source>
</reference>
<dbReference type="RefSeq" id="WP_220304376.1">
    <property type="nucleotide sequence ID" value="NZ_CP080590.1"/>
</dbReference>
<name>A0ABX8WAZ6_9HYPH</name>
<evidence type="ECO:0008006" key="4">
    <source>
        <dbReference type="Google" id="ProtNLM"/>
    </source>
</evidence>
<evidence type="ECO:0000313" key="2">
    <source>
        <dbReference type="EMBL" id="QYO75881.1"/>
    </source>
</evidence>